<dbReference type="EMBL" id="MAUJ01000009">
    <property type="protein sequence ID" value="OCQ19156.1"/>
    <property type="molecule type" value="Genomic_DNA"/>
</dbReference>
<protein>
    <recommendedName>
        <fullName evidence="8">MAPEG family protein</fullName>
    </recommendedName>
</protein>
<accession>A0A1C0TKS5</accession>
<feature type="transmembrane region" description="Helical" evidence="5">
    <location>
        <begin position="52"/>
        <end position="71"/>
    </location>
</feature>
<keyword evidence="2 5" id="KW-0812">Transmembrane</keyword>
<comment type="caution">
    <text evidence="6">The sequence shown here is derived from an EMBL/GenBank/DDBJ whole genome shotgun (WGS) entry which is preliminary data.</text>
</comment>
<dbReference type="RefSeq" id="WP_065792363.1">
    <property type="nucleotide sequence ID" value="NZ_MAUJ01000009.1"/>
</dbReference>
<reference evidence="7" key="1">
    <citation type="submission" date="2016-07" db="EMBL/GenBank/DDBJ databases">
        <authorList>
            <person name="Florea S."/>
            <person name="Webb J.S."/>
            <person name="Jaromczyk J."/>
            <person name="Schardl C.L."/>
        </authorList>
    </citation>
    <scope>NUCLEOTIDE SEQUENCE [LARGE SCALE GENOMIC DNA]</scope>
    <source>
        <strain evidence="7">IPB1</strain>
    </source>
</reference>
<dbReference type="InterPro" id="IPR001129">
    <property type="entry name" value="Membr-assoc_MAPEG"/>
</dbReference>
<dbReference type="InterPro" id="IPR023352">
    <property type="entry name" value="MAPEG-like_dom_sf"/>
</dbReference>
<dbReference type="Gene3D" id="1.20.120.550">
    <property type="entry name" value="Membrane associated eicosanoid/glutathione metabolism-like domain"/>
    <property type="match status" value="1"/>
</dbReference>
<dbReference type="Pfam" id="PF01124">
    <property type="entry name" value="MAPEG"/>
    <property type="match status" value="1"/>
</dbReference>
<evidence type="ECO:0000256" key="5">
    <source>
        <dbReference type="SAM" id="Phobius"/>
    </source>
</evidence>
<evidence type="ECO:0008006" key="8">
    <source>
        <dbReference type="Google" id="ProtNLM"/>
    </source>
</evidence>
<dbReference type="PANTHER" id="PTHR35371">
    <property type="entry name" value="INNER MEMBRANE PROTEIN"/>
    <property type="match status" value="1"/>
</dbReference>
<evidence type="ECO:0000313" key="6">
    <source>
        <dbReference type="EMBL" id="OCQ19156.1"/>
    </source>
</evidence>
<evidence type="ECO:0000256" key="4">
    <source>
        <dbReference type="ARBA" id="ARBA00023136"/>
    </source>
</evidence>
<organism evidence="6 7">
    <name type="scientific">Pseudoalteromonas luteoviolacea</name>
    <dbReference type="NCBI Taxonomy" id="43657"/>
    <lineage>
        <taxon>Bacteria</taxon>
        <taxon>Pseudomonadati</taxon>
        <taxon>Pseudomonadota</taxon>
        <taxon>Gammaproteobacteria</taxon>
        <taxon>Alteromonadales</taxon>
        <taxon>Pseudoalteromonadaceae</taxon>
        <taxon>Pseudoalteromonas</taxon>
    </lineage>
</organism>
<dbReference type="AlphaFoldDB" id="A0A1C0TKS5"/>
<gene>
    <name evidence="6" type="ORF">A7985_20660</name>
</gene>
<sequence length="126" mass="13926">MDLIISCALVSMLLPYLAKIPVIVEMNKLGGYNNKQPRAQRRLSGKGARAVAAHYNCFESLAVFAVALAVVFGTNSITSTIQWLALTHIIARVLYCVFYWFDLDILRSTTWLLGVACPVAMVVLSF</sequence>
<feature type="transmembrane region" description="Helical" evidence="5">
    <location>
        <begin position="83"/>
        <end position="101"/>
    </location>
</feature>
<comment type="subcellular location">
    <subcellularLocation>
        <location evidence="1">Membrane</location>
    </subcellularLocation>
</comment>
<dbReference type="Proteomes" id="UP000093366">
    <property type="component" value="Unassembled WGS sequence"/>
</dbReference>
<dbReference type="GO" id="GO:0016020">
    <property type="term" value="C:membrane"/>
    <property type="evidence" value="ECO:0007669"/>
    <property type="project" value="UniProtKB-SubCell"/>
</dbReference>
<evidence type="ECO:0000313" key="7">
    <source>
        <dbReference type="Proteomes" id="UP000093366"/>
    </source>
</evidence>
<name>A0A1C0TKS5_9GAMM</name>
<keyword evidence="3 5" id="KW-1133">Transmembrane helix</keyword>
<proteinExistence type="predicted"/>
<evidence type="ECO:0000256" key="2">
    <source>
        <dbReference type="ARBA" id="ARBA00022692"/>
    </source>
</evidence>
<evidence type="ECO:0000256" key="3">
    <source>
        <dbReference type="ARBA" id="ARBA00022989"/>
    </source>
</evidence>
<keyword evidence="4 5" id="KW-0472">Membrane</keyword>
<dbReference type="SUPFAM" id="SSF161084">
    <property type="entry name" value="MAPEG domain-like"/>
    <property type="match status" value="1"/>
</dbReference>
<evidence type="ECO:0000256" key="1">
    <source>
        <dbReference type="ARBA" id="ARBA00004370"/>
    </source>
</evidence>
<dbReference type="OrthoDB" id="513661at2"/>
<dbReference type="PANTHER" id="PTHR35371:SF1">
    <property type="entry name" value="BLR7753 PROTEIN"/>
    <property type="match status" value="1"/>
</dbReference>
<feature type="transmembrane region" description="Helical" evidence="5">
    <location>
        <begin position="107"/>
        <end position="124"/>
    </location>
</feature>